<evidence type="ECO:0000256" key="4">
    <source>
        <dbReference type="ARBA" id="ARBA00022801"/>
    </source>
</evidence>
<dbReference type="InterPro" id="IPR022764">
    <property type="entry name" value="Peptidase_S54_rhomboid_dom"/>
</dbReference>
<keyword evidence="6 7" id="KW-0472">Membrane</keyword>
<comment type="subcellular location">
    <subcellularLocation>
        <location evidence="1">Membrane</location>
        <topology evidence="1">Multi-pass membrane protein</topology>
    </subcellularLocation>
</comment>
<dbReference type="InterPro" id="IPR050925">
    <property type="entry name" value="Rhomboid_protease_S54"/>
</dbReference>
<proteinExistence type="inferred from homology"/>
<dbReference type="AlphaFoldDB" id="A0AAW1RD98"/>
<keyword evidence="3 7" id="KW-0812">Transmembrane</keyword>
<dbReference type="GO" id="GO:0004252">
    <property type="term" value="F:serine-type endopeptidase activity"/>
    <property type="evidence" value="ECO:0007669"/>
    <property type="project" value="InterPro"/>
</dbReference>
<keyword evidence="10" id="KW-1185">Reference proteome</keyword>
<comment type="similarity">
    <text evidence="2">Belongs to the peptidase S54 family.</text>
</comment>
<dbReference type="Gene3D" id="1.20.1540.10">
    <property type="entry name" value="Rhomboid-like"/>
    <property type="match status" value="1"/>
</dbReference>
<evidence type="ECO:0000313" key="10">
    <source>
        <dbReference type="Proteomes" id="UP001438707"/>
    </source>
</evidence>
<name>A0AAW1RD98_9CHLO</name>
<dbReference type="InterPro" id="IPR035952">
    <property type="entry name" value="Rhomboid-like_sf"/>
</dbReference>
<evidence type="ECO:0000256" key="7">
    <source>
        <dbReference type="SAM" id="Phobius"/>
    </source>
</evidence>
<evidence type="ECO:0000259" key="8">
    <source>
        <dbReference type="Pfam" id="PF01694"/>
    </source>
</evidence>
<dbReference type="PANTHER" id="PTHR43731:SF14">
    <property type="entry name" value="PRESENILIN-ASSOCIATED RHOMBOID-LIKE PROTEIN, MITOCHONDRIAL"/>
    <property type="match status" value="1"/>
</dbReference>
<evidence type="ECO:0000256" key="6">
    <source>
        <dbReference type="ARBA" id="ARBA00023136"/>
    </source>
</evidence>
<comment type="caution">
    <text evidence="9">The sequence shown here is derived from an EMBL/GenBank/DDBJ whole genome shotgun (WGS) entry which is preliminary data.</text>
</comment>
<dbReference type="Pfam" id="PF01694">
    <property type="entry name" value="Rhomboid"/>
    <property type="match status" value="1"/>
</dbReference>
<feature type="transmembrane region" description="Helical" evidence="7">
    <location>
        <begin position="124"/>
        <end position="142"/>
    </location>
</feature>
<evidence type="ECO:0000256" key="1">
    <source>
        <dbReference type="ARBA" id="ARBA00004141"/>
    </source>
</evidence>
<sequence>MRGVSPWTAWGLPRATSTRSFASGLQPVSSALAVKQQPSAVASSRWETLKLCGFTLGVVEGSFWLAGQLRQQHWSLKQTDPSPNSAYFSFQPHRYLASRNQHGRLWVFGELTEMAVMLGSEQFLAFYILAAVVGNLAGHLGLRTARKGWWALGASGAVYAVFGLLASTLPPRQLHFLPFVDYTTGLSNILAACMALDVLVIVLG</sequence>
<evidence type="ECO:0000313" key="9">
    <source>
        <dbReference type="EMBL" id="KAK9831582.1"/>
    </source>
</evidence>
<reference evidence="9 10" key="1">
    <citation type="journal article" date="2024" name="Nat. Commun.">
        <title>Phylogenomics reveals the evolutionary origins of lichenization in chlorophyte algae.</title>
        <authorList>
            <person name="Puginier C."/>
            <person name="Libourel C."/>
            <person name="Otte J."/>
            <person name="Skaloud P."/>
            <person name="Haon M."/>
            <person name="Grisel S."/>
            <person name="Petersen M."/>
            <person name="Berrin J.G."/>
            <person name="Delaux P.M."/>
            <person name="Dal Grande F."/>
            <person name="Keller J."/>
        </authorList>
    </citation>
    <scope>NUCLEOTIDE SEQUENCE [LARGE SCALE GENOMIC DNA]</scope>
    <source>
        <strain evidence="9 10">SAG 2145</strain>
    </source>
</reference>
<organism evidence="9 10">
    <name type="scientific">Apatococcus lobatus</name>
    <dbReference type="NCBI Taxonomy" id="904363"/>
    <lineage>
        <taxon>Eukaryota</taxon>
        <taxon>Viridiplantae</taxon>
        <taxon>Chlorophyta</taxon>
        <taxon>core chlorophytes</taxon>
        <taxon>Trebouxiophyceae</taxon>
        <taxon>Chlorellales</taxon>
        <taxon>Chlorellaceae</taxon>
        <taxon>Apatococcus</taxon>
    </lineage>
</organism>
<dbReference type="Proteomes" id="UP001438707">
    <property type="component" value="Unassembled WGS sequence"/>
</dbReference>
<keyword evidence="4" id="KW-0378">Hydrolase</keyword>
<dbReference type="PANTHER" id="PTHR43731">
    <property type="entry name" value="RHOMBOID PROTEASE"/>
    <property type="match status" value="1"/>
</dbReference>
<evidence type="ECO:0000256" key="3">
    <source>
        <dbReference type="ARBA" id="ARBA00022692"/>
    </source>
</evidence>
<protein>
    <recommendedName>
        <fullName evidence="8">Peptidase S54 rhomboid domain-containing protein</fullName>
    </recommendedName>
</protein>
<gene>
    <name evidence="9" type="ORF">WJX74_001135</name>
</gene>
<feature type="domain" description="Peptidase S54 rhomboid" evidence="8">
    <location>
        <begin position="105"/>
        <end position="202"/>
    </location>
</feature>
<feature type="transmembrane region" description="Helical" evidence="7">
    <location>
        <begin position="149"/>
        <end position="170"/>
    </location>
</feature>
<dbReference type="EMBL" id="JALJOS010000013">
    <property type="protein sequence ID" value="KAK9831582.1"/>
    <property type="molecule type" value="Genomic_DNA"/>
</dbReference>
<keyword evidence="5 7" id="KW-1133">Transmembrane helix</keyword>
<evidence type="ECO:0000256" key="2">
    <source>
        <dbReference type="ARBA" id="ARBA00009045"/>
    </source>
</evidence>
<feature type="transmembrane region" description="Helical" evidence="7">
    <location>
        <begin position="182"/>
        <end position="203"/>
    </location>
</feature>
<accession>A0AAW1RD98</accession>
<dbReference type="GO" id="GO:0016020">
    <property type="term" value="C:membrane"/>
    <property type="evidence" value="ECO:0007669"/>
    <property type="project" value="UniProtKB-SubCell"/>
</dbReference>
<evidence type="ECO:0000256" key="5">
    <source>
        <dbReference type="ARBA" id="ARBA00022989"/>
    </source>
</evidence>
<dbReference type="SUPFAM" id="SSF144091">
    <property type="entry name" value="Rhomboid-like"/>
    <property type="match status" value="1"/>
</dbReference>